<dbReference type="AlphaFoldDB" id="A0A7C1FI00"/>
<organism evidence="1">
    <name type="scientific">Caldilinea aerophila</name>
    <dbReference type="NCBI Taxonomy" id="133453"/>
    <lineage>
        <taxon>Bacteria</taxon>
        <taxon>Bacillati</taxon>
        <taxon>Chloroflexota</taxon>
        <taxon>Caldilineae</taxon>
        <taxon>Caldilineales</taxon>
        <taxon>Caldilineaceae</taxon>
        <taxon>Caldilinea</taxon>
    </lineage>
</organism>
<gene>
    <name evidence="1" type="ORF">ENQ20_12440</name>
</gene>
<sequence>MMQSQEIEIKILPDGRVEYLIKGIKGARCETISALLEQLGQVEQMERTGEYYEDDTHVDVTVSSS</sequence>
<evidence type="ECO:0000313" key="1">
    <source>
        <dbReference type="EMBL" id="HDX32276.1"/>
    </source>
</evidence>
<reference evidence="1" key="1">
    <citation type="journal article" date="2020" name="mSystems">
        <title>Genome- and Community-Level Interaction Insights into Carbon Utilization and Element Cycling Functions of Hydrothermarchaeota in Hydrothermal Sediment.</title>
        <authorList>
            <person name="Zhou Z."/>
            <person name="Liu Y."/>
            <person name="Xu W."/>
            <person name="Pan J."/>
            <person name="Luo Z.H."/>
            <person name="Li M."/>
        </authorList>
    </citation>
    <scope>NUCLEOTIDE SEQUENCE [LARGE SCALE GENOMIC DNA]</scope>
    <source>
        <strain evidence="1">SpSt-289</strain>
    </source>
</reference>
<comment type="caution">
    <text evidence="1">The sequence shown here is derived from an EMBL/GenBank/DDBJ whole genome shotgun (WGS) entry which is preliminary data.</text>
</comment>
<protein>
    <submittedName>
        <fullName evidence="1">DUF2997 domain-containing protein</fullName>
    </submittedName>
</protein>
<name>A0A7C1FI00_9CHLR</name>
<dbReference type="InterPro" id="IPR021375">
    <property type="entry name" value="DUF2997"/>
</dbReference>
<accession>A0A7C1FI00</accession>
<dbReference type="Pfam" id="PF11211">
    <property type="entry name" value="DUF2997"/>
    <property type="match status" value="1"/>
</dbReference>
<proteinExistence type="predicted"/>
<dbReference type="EMBL" id="DSMG01000121">
    <property type="protein sequence ID" value="HDX32276.1"/>
    <property type="molecule type" value="Genomic_DNA"/>
</dbReference>